<accession>A0A562ETH8</accession>
<dbReference type="RefSeq" id="WP_261379825.1">
    <property type="nucleotide sequence ID" value="NZ_VLJT01000001.1"/>
</dbReference>
<organism evidence="1 2">
    <name type="scientific">Rhodococcus rhodochrous J45</name>
    <dbReference type="NCBI Taxonomy" id="935266"/>
    <lineage>
        <taxon>Bacteria</taxon>
        <taxon>Bacillati</taxon>
        <taxon>Actinomycetota</taxon>
        <taxon>Actinomycetes</taxon>
        <taxon>Mycobacteriales</taxon>
        <taxon>Nocardiaceae</taxon>
        <taxon>Rhodococcus</taxon>
    </lineage>
</organism>
<gene>
    <name evidence="1" type="ORF">L618_000100007330</name>
</gene>
<name>A0A562ETH8_RHORH</name>
<comment type="caution">
    <text evidence="1">The sequence shown here is derived from an EMBL/GenBank/DDBJ whole genome shotgun (WGS) entry which is preliminary data.</text>
</comment>
<dbReference type="EMBL" id="VLJT01000001">
    <property type="protein sequence ID" value="TWH25277.1"/>
    <property type="molecule type" value="Genomic_DNA"/>
</dbReference>
<evidence type="ECO:0000313" key="2">
    <source>
        <dbReference type="Proteomes" id="UP000317573"/>
    </source>
</evidence>
<evidence type="ECO:0000313" key="1">
    <source>
        <dbReference type="EMBL" id="TWH25277.1"/>
    </source>
</evidence>
<reference evidence="1 2" key="1">
    <citation type="submission" date="2019-07" db="EMBL/GenBank/DDBJ databases">
        <title>Genome sequencing of lignin-degrading bacterial isolates.</title>
        <authorList>
            <person name="Gladden J."/>
        </authorList>
    </citation>
    <scope>NUCLEOTIDE SEQUENCE [LARGE SCALE GENOMIC DNA]</scope>
    <source>
        <strain evidence="1 2">J45</strain>
    </source>
</reference>
<dbReference type="AlphaFoldDB" id="A0A562ETH8"/>
<dbReference type="Proteomes" id="UP000317573">
    <property type="component" value="Unassembled WGS sequence"/>
</dbReference>
<sequence>MRTPTGDHVSDLCLSCGRAGCIQLHHRSLTGAIGAGRALAEMAFRAGDARDQVVAVGNAIANLLLYVADAHGVAAAQKASEHGQLHFHGDWIAAGRAWGPEDP</sequence>
<proteinExistence type="predicted"/>
<protein>
    <submittedName>
        <fullName evidence="1">Uncharacterized protein</fullName>
    </submittedName>
</protein>